<accession>A0ACC0CRL9</accession>
<protein>
    <submittedName>
        <fullName evidence="1">FAD-binding domain-containing protein</fullName>
    </submittedName>
</protein>
<comment type="caution">
    <text evidence="1">The sequence shown here is derived from an EMBL/GenBank/DDBJ whole genome shotgun (WGS) entry which is preliminary data.</text>
</comment>
<dbReference type="EMBL" id="MU394357">
    <property type="protein sequence ID" value="KAI6083158.1"/>
    <property type="molecule type" value="Genomic_DNA"/>
</dbReference>
<evidence type="ECO:0000313" key="1">
    <source>
        <dbReference type="EMBL" id="KAI6083158.1"/>
    </source>
</evidence>
<dbReference type="Proteomes" id="UP001497680">
    <property type="component" value="Unassembled WGS sequence"/>
</dbReference>
<name>A0ACC0CRL9_9PEZI</name>
<sequence>MKNNITEAIKYANELDLPFLAVSSGHGAITTAGKLQNGVEIWLNQLKNVKIADDGLTAKIGGGTRSKAVTDTLWAAGKQTVTGVCECVSILGPGLGGGHGLLQGRYGLMSDQFVSMDVVLADGSIHTIDDKEYSDLWWAMKGAGHNFAVVTSVTSKIYDIQHRDWAYQLFMYTGDKVEGLFRTINEQLPNNGTRSVGIINLAIFLNNPDVDPTRPVVVFYLLQEGVTEVDPTYTTPFHNLEPIFTDTASGLYTDVPGWLTNSNESPFCQKTGLVNTRFPIDIEVYNTTAQVAAYELFASRTQEFPALNNSAFLFEGYTLQGVQAIPGESSAYPFRMDNLLVSPVITYVPAINDPELDNTAAKLGRDLRQILHEGSQREEMHTYVNYAFGDESTQNWYGYEQWRQDRLSALKRKYDPNSKFSFYAPIA</sequence>
<reference evidence="1 2" key="1">
    <citation type="journal article" date="2022" name="New Phytol.">
        <title>Ecological generalism drives hyperdiversity of secondary metabolite gene clusters in xylarialean endophytes.</title>
        <authorList>
            <person name="Franco M.E.E."/>
            <person name="Wisecaver J.H."/>
            <person name="Arnold A.E."/>
            <person name="Ju Y.M."/>
            <person name="Slot J.C."/>
            <person name="Ahrendt S."/>
            <person name="Moore L.P."/>
            <person name="Eastman K.E."/>
            <person name="Scott K."/>
            <person name="Konkel Z."/>
            <person name="Mondo S.J."/>
            <person name="Kuo A."/>
            <person name="Hayes R.D."/>
            <person name="Haridas S."/>
            <person name="Andreopoulos B."/>
            <person name="Riley R."/>
            <person name="LaButti K."/>
            <person name="Pangilinan J."/>
            <person name="Lipzen A."/>
            <person name="Amirebrahimi M."/>
            <person name="Yan J."/>
            <person name="Adam C."/>
            <person name="Keymanesh K."/>
            <person name="Ng V."/>
            <person name="Louie K."/>
            <person name="Northen T."/>
            <person name="Drula E."/>
            <person name="Henrissat B."/>
            <person name="Hsieh H.M."/>
            <person name="Youens-Clark K."/>
            <person name="Lutzoni F."/>
            <person name="Miadlikowska J."/>
            <person name="Eastwood D.C."/>
            <person name="Hamelin R.C."/>
            <person name="Grigoriev I.V."/>
            <person name="U'Ren J.M."/>
        </authorList>
    </citation>
    <scope>NUCLEOTIDE SEQUENCE [LARGE SCALE GENOMIC DNA]</scope>
    <source>
        <strain evidence="1 2">ER1909</strain>
    </source>
</reference>
<evidence type="ECO:0000313" key="2">
    <source>
        <dbReference type="Proteomes" id="UP001497680"/>
    </source>
</evidence>
<organism evidence="1 2">
    <name type="scientific">Hypoxylon rubiginosum</name>
    <dbReference type="NCBI Taxonomy" id="110542"/>
    <lineage>
        <taxon>Eukaryota</taxon>
        <taxon>Fungi</taxon>
        <taxon>Dikarya</taxon>
        <taxon>Ascomycota</taxon>
        <taxon>Pezizomycotina</taxon>
        <taxon>Sordariomycetes</taxon>
        <taxon>Xylariomycetidae</taxon>
        <taxon>Xylariales</taxon>
        <taxon>Hypoxylaceae</taxon>
        <taxon>Hypoxylon</taxon>
    </lineage>
</organism>
<proteinExistence type="predicted"/>
<keyword evidence="2" id="KW-1185">Reference proteome</keyword>
<gene>
    <name evidence="1" type="ORF">F4821DRAFT_281117</name>
</gene>